<evidence type="ECO:0000313" key="2">
    <source>
        <dbReference type="EMBL" id="PQO37761.1"/>
    </source>
</evidence>
<dbReference type="Gene3D" id="2.120.10.80">
    <property type="entry name" value="Kelch-type beta propeller"/>
    <property type="match status" value="1"/>
</dbReference>
<dbReference type="SUPFAM" id="SSF82171">
    <property type="entry name" value="DPP6 N-terminal domain-like"/>
    <property type="match status" value="1"/>
</dbReference>
<dbReference type="Gene3D" id="1.10.1330.10">
    <property type="entry name" value="Dockerin domain"/>
    <property type="match status" value="1"/>
</dbReference>
<proteinExistence type="predicted"/>
<dbReference type="EMBL" id="PUHY01000005">
    <property type="protein sequence ID" value="PQO37761.1"/>
    <property type="molecule type" value="Genomic_DNA"/>
</dbReference>
<evidence type="ECO:0008006" key="4">
    <source>
        <dbReference type="Google" id="ProtNLM"/>
    </source>
</evidence>
<gene>
    <name evidence="2" type="ORF">C5Y83_07400</name>
</gene>
<dbReference type="InterPro" id="IPR011043">
    <property type="entry name" value="Gal_Oxase/kelch_b-propeller"/>
</dbReference>
<dbReference type="AlphaFoldDB" id="A0A2S8G0G7"/>
<comment type="caution">
    <text evidence="2">The sequence shown here is derived from an EMBL/GenBank/DDBJ whole genome shotgun (WGS) entry which is preliminary data.</text>
</comment>
<protein>
    <recommendedName>
        <fullName evidence="4">EF-hand domain-containing protein</fullName>
    </recommendedName>
</protein>
<accession>A0A2S8G0G7</accession>
<feature type="region of interest" description="Disordered" evidence="1">
    <location>
        <begin position="661"/>
        <end position="681"/>
    </location>
</feature>
<sequence length="1163" mass="126534">MPSVACHAEVLEDRRLLSVTQLVADINQQAPAISYGHGIVLDGVLYFAGRSREAEPTSRNSFWSYDPQANSGNGQLSYLGGDEIGLENPGKFVIVDGKIFFAAGSGSLWQYDPTAADGAGELTKLTDILVDRASDAVAVGGSLYFRTSDFEGNFGLVRYQVAEQKTTVVWTMSNSIHPSDKLVVADDKVYFYLVAPAEEFQLWQFDPAAGEAGTLSMVVNNLKHYTSEPNLAAVGGKVYFSADDGIHGMELWSYDPEGNDGTGITSLVSDVYVGAGDAYPSDFVVLDGKLYLRMRNGQTSPMLWSVDPSLDNAMGGIELVSDELLWDTAVQFHASGDSLYFLARADFRNWAMWRYTPTPEGSSLPAKLEMVGPKVAMSDVDLNASLPQHAVALGDAIALRIDDRLWIYRPESNGGDGSIVPVPDISGATKSSSPRSYIALGDEIYFVANDGIHGAELWRYRPNATLEERGPELVSDLFVGASSSSPTNLTVFGNRLIFRATTADGLQLFQFDKTTGVVTILANLSDSISDRWIIDEGKLYFSRIVQDHVELVFVDLMAPSGSGSIEFAGVLPADVQQHPAYFAAAGGKLYFDGIDSTGLAGLYQYNPLANGGLGLIARVTAYAGGQVLPTSLVSLAGRVYFRGYDTEHGWEIWGYDPEANDGEGSARRITDTPSSETFDPTPDQMTVVGDVLYYKVAAHGPNASFQLWRYDPHANAGSGNLSQVVELDGYWRGILDLLPNDNPLAFDEGMIYFSVLSPAGQYEVWQYNTGTTGQPELAPVVATKNGLDLQQLLPFGGKLYFNSSAAPFGTEMQVANDLSSSTWVQFAFASEPSIAAGTVRAESHPTIPVLHEWDDATGQVWMTLGDDRPSGPFNLSIRLRVDNPAFADLQVQSHLGESVHINLETVDGVRFYKLSLANLDLSNYEPGDQVLLADVRFLLNDETASWISMQGEDAYPQPTANHGVSVISAENRSSDEAILYDRHVPGQFEPMVYDANDDGQVGLADFAQFVSNFGRTVNATDPNTYRFDYNRDGKIGLADFALFVSKFGQRKPTSVASSFSSGLIEGEPITTSSVGPTDANPFTHWHVLSDMMATDLTLSTNSVVNTDAEETVEPTAIETAMLFYRIQPPWDPKLIDAILQEDEQIEVAADRIRVSHSLSDRRL</sequence>
<dbReference type="InterPro" id="IPR018247">
    <property type="entry name" value="EF_Hand_1_Ca_BS"/>
</dbReference>
<reference evidence="2 3" key="1">
    <citation type="submission" date="2018-02" db="EMBL/GenBank/DDBJ databases">
        <title>Comparative genomes isolates from brazilian mangrove.</title>
        <authorList>
            <person name="Araujo J.E."/>
            <person name="Taketani R.G."/>
            <person name="Silva M.C.P."/>
            <person name="Loureco M.V."/>
            <person name="Andreote F.D."/>
        </authorList>
    </citation>
    <scope>NUCLEOTIDE SEQUENCE [LARGE SCALE GENOMIC DNA]</scope>
    <source>
        <strain evidence="2 3">Hex-1 MGV</strain>
    </source>
</reference>
<dbReference type="InterPro" id="IPR015915">
    <property type="entry name" value="Kelch-typ_b-propeller"/>
</dbReference>
<dbReference type="SUPFAM" id="SSF50965">
    <property type="entry name" value="Galactose oxidase, central domain"/>
    <property type="match status" value="1"/>
</dbReference>
<dbReference type="GO" id="GO:0000272">
    <property type="term" value="P:polysaccharide catabolic process"/>
    <property type="evidence" value="ECO:0007669"/>
    <property type="project" value="InterPro"/>
</dbReference>
<dbReference type="Proteomes" id="UP000238322">
    <property type="component" value="Unassembled WGS sequence"/>
</dbReference>
<evidence type="ECO:0000256" key="1">
    <source>
        <dbReference type="SAM" id="MobiDB-lite"/>
    </source>
</evidence>
<evidence type="ECO:0000313" key="3">
    <source>
        <dbReference type="Proteomes" id="UP000238322"/>
    </source>
</evidence>
<organism evidence="2 3">
    <name type="scientific">Blastopirellula marina</name>
    <dbReference type="NCBI Taxonomy" id="124"/>
    <lineage>
        <taxon>Bacteria</taxon>
        <taxon>Pseudomonadati</taxon>
        <taxon>Planctomycetota</taxon>
        <taxon>Planctomycetia</taxon>
        <taxon>Pirellulales</taxon>
        <taxon>Pirellulaceae</taxon>
        <taxon>Blastopirellula</taxon>
    </lineage>
</organism>
<dbReference type="PROSITE" id="PS00018">
    <property type="entry name" value="EF_HAND_1"/>
    <property type="match status" value="2"/>
</dbReference>
<name>A0A2S8G0G7_9BACT</name>
<dbReference type="InterPro" id="IPR036439">
    <property type="entry name" value="Dockerin_dom_sf"/>
</dbReference>